<dbReference type="PANTHER" id="PTHR11260">
    <property type="entry name" value="GLUTATHIONE S-TRANSFERASE, GST, SUPERFAMILY, GST DOMAIN CONTAINING"/>
    <property type="match status" value="1"/>
</dbReference>
<keyword evidence="2" id="KW-0808">Transferase</keyword>
<dbReference type="SFLD" id="SFLDS00019">
    <property type="entry name" value="Glutathione_Transferase_(cytos"/>
    <property type="match status" value="2"/>
</dbReference>
<dbReference type="SUPFAM" id="SSF52833">
    <property type="entry name" value="Thioredoxin-like"/>
    <property type="match status" value="2"/>
</dbReference>
<dbReference type="PROSITE" id="PS50404">
    <property type="entry name" value="GST_NTER"/>
    <property type="match status" value="2"/>
</dbReference>
<dbReference type="GO" id="GO:0004364">
    <property type="term" value="F:glutathione transferase activity"/>
    <property type="evidence" value="ECO:0007669"/>
    <property type="project" value="UniProtKB-EC"/>
</dbReference>
<evidence type="ECO:0000259" key="4">
    <source>
        <dbReference type="PROSITE" id="PS50404"/>
    </source>
</evidence>
<dbReference type="CDD" id="cd03185">
    <property type="entry name" value="GST_C_Tau"/>
    <property type="match status" value="1"/>
</dbReference>
<dbReference type="PROSITE" id="PS50405">
    <property type="entry name" value="GST_CTER"/>
    <property type="match status" value="1"/>
</dbReference>
<dbReference type="SFLD" id="SFLDG01152">
    <property type="entry name" value="Main.3:_Omega-_and_Tau-like"/>
    <property type="match status" value="2"/>
</dbReference>
<dbReference type="EC" id="2.5.1.18" evidence="1"/>
<dbReference type="Proteomes" id="UP000826271">
    <property type="component" value="Unassembled WGS sequence"/>
</dbReference>
<evidence type="ECO:0000256" key="2">
    <source>
        <dbReference type="ARBA" id="ARBA00022679"/>
    </source>
</evidence>
<comment type="caution">
    <text evidence="6">The sequence shown here is derived from an EMBL/GenBank/DDBJ whole genome shotgun (WGS) entry which is preliminary data.</text>
</comment>
<dbReference type="AlphaFoldDB" id="A0AAV6WVV5"/>
<evidence type="ECO:0000256" key="1">
    <source>
        <dbReference type="ARBA" id="ARBA00012452"/>
    </source>
</evidence>
<evidence type="ECO:0000256" key="3">
    <source>
        <dbReference type="ARBA" id="ARBA00047960"/>
    </source>
</evidence>
<dbReference type="InterPro" id="IPR045073">
    <property type="entry name" value="Omega/Tau-like"/>
</dbReference>
<feature type="domain" description="GST C-terminal" evidence="5">
    <location>
        <begin position="184"/>
        <end position="292"/>
    </location>
</feature>
<dbReference type="GO" id="GO:0006749">
    <property type="term" value="P:glutathione metabolic process"/>
    <property type="evidence" value="ECO:0007669"/>
    <property type="project" value="InterPro"/>
</dbReference>
<protein>
    <recommendedName>
        <fullName evidence="1">glutathione transferase</fullName>
        <ecNumber evidence="1">2.5.1.18</ecNumber>
    </recommendedName>
</protein>
<keyword evidence="7" id="KW-1185">Reference proteome</keyword>
<feature type="domain" description="GST N-terminal" evidence="4">
    <location>
        <begin position="100"/>
        <end position="179"/>
    </location>
</feature>
<dbReference type="SFLD" id="SFLDG00358">
    <property type="entry name" value="Main_(cytGST)"/>
    <property type="match status" value="2"/>
</dbReference>
<dbReference type="Gene3D" id="3.40.30.10">
    <property type="entry name" value="Glutaredoxin"/>
    <property type="match status" value="2"/>
</dbReference>
<dbReference type="InterPro" id="IPR004045">
    <property type="entry name" value="Glutathione_S-Trfase_N"/>
</dbReference>
<sequence length="292" mass="34021">MAEVKLFGASTSPFSRRVEMALKLKGVEYEFIEEDLKNKSPLLLKYNPIHKKVPVLLHNGKPIVESLIIIEYIDETWEGPSILPEDPYERAMARFWAKLLDEKLLGAWGSPFSRRVEMALKLKGVEYEYIEEDLNNKSPLLLKYNPIHKKVPVLVHNGKPIAESLIIIEYIDEVWEGPSILPQDPYERAMARFWVKFLDEKCMPAMWKAFWSTGEEREKNKDEAIEHLKFLESEIKGVELITDDKFPNLSKWADEYINSSFVKENLPDKDKITAFFNARIRAPDETKYFPKA</sequence>
<dbReference type="FunFam" id="3.40.30.10:FF:000014">
    <property type="entry name" value="Tau class glutathione S-transferase"/>
    <property type="match status" value="2"/>
</dbReference>
<dbReference type="InterPro" id="IPR045074">
    <property type="entry name" value="GST_C_Tau"/>
</dbReference>
<dbReference type="InterPro" id="IPR036249">
    <property type="entry name" value="Thioredoxin-like_sf"/>
</dbReference>
<reference evidence="6" key="1">
    <citation type="submission" date="2019-10" db="EMBL/GenBank/DDBJ databases">
        <authorList>
            <person name="Zhang R."/>
            <person name="Pan Y."/>
            <person name="Wang J."/>
            <person name="Ma R."/>
            <person name="Yu S."/>
        </authorList>
    </citation>
    <scope>NUCLEOTIDE SEQUENCE</scope>
    <source>
        <strain evidence="6">LA-IB0</strain>
        <tissue evidence="6">Leaf</tissue>
    </source>
</reference>
<gene>
    <name evidence="6" type="ORF">BUALT_Bualt11G0123600</name>
</gene>
<dbReference type="PROSITE" id="PS51354">
    <property type="entry name" value="GLUTAREDOXIN_2"/>
    <property type="match status" value="1"/>
</dbReference>
<dbReference type="GO" id="GO:0005737">
    <property type="term" value="C:cytoplasm"/>
    <property type="evidence" value="ECO:0007669"/>
    <property type="project" value="TreeGrafter"/>
</dbReference>
<evidence type="ECO:0000313" key="7">
    <source>
        <dbReference type="Proteomes" id="UP000826271"/>
    </source>
</evidence>
<evidence type="ECO:0000313" key="6">
    <source>
        <dbReference type="EMBL" id="KAG8374358.1"/>
    </source>
</evidence>
<comment type="catalytic activity">
    <reaction evidence="3">
        <text>RX + glutathione = an S-substituted glutathione + a halide anion + H(+)</text>
        <dbReference type="Rhea" id="RHEA:16437"/>
        <dbReference type="ChEBI" id="CHEBI:15378"/>
        <dbReference type="ChEBI" id="CHEBI:16042"/>
        <dbReference type="ChEBI" id="CHEBI:17792"/>
        <dbReference type="ChEBI" id="CHEBI:57925"/>
        <dbReference type="ChEBI" id="CHEBI:90779"/>
        <dbReference type="EC" id="2.5.1.18"/>
    </reaction>
</comment>
<dbReference type="PANTHER" id="PTHR11260:SF676">
    <property type="entry name" value="GLUTATHIONE S-TRANSFERASE U8"/>
    <property type="match status" value="1"/>
</dbReference>
<dbReference type="InterPro" id="IPR010987">
    <property type="entry name" value="Glutathione-S-Trfase_C-like"/>
</dbReference>
<dbReference type="InterPro" id="IPR040079">
    <property type="entry name" value="Glutathione_S-Trfase"/>
</dbReference>
<dbReference type="Pfam" id="PF02798">
    <property type="entry name" value="GST_N"/>
    <property type="match status" value="2"/>
</dbReference>
<dbReference type="InterPro" id="IPR036282">
    <property type="entry name" value="Glutathione-S-Trfase_C_sf"/>
</dbReference>
<dbReference type="EMBL" id="WHWC01000011">
    <property type="protein sequence ID" value="KAG8374358.1"/>
    <property type="molecule type" value="Genomic_DNA"/>
</dbReference>
<feature type="domain" description="GST N-terminal" evidence="4">
    <location>
        <begin position="2"/>
        <end position="81"/>
    </location>
</feature>
<organism evidence="6 7">
    <name type="scientific">Buddleja alternifolia</name>
    <dbReference type="NCBI Taxonomy" id="168488"/>
    <lineage>
        <taxon>Eukaryota</taxon>
        <taxon>Viridiplantae</taxon>
        <taxon>Streptophyta</taxon>
        <taxon>Embryophyta</taxon>
        <taxon>Tracheophyta</taxon>
        <taxon>Spermatophyta</taxon>
        <taxon>Magnoliopsida</taxon>
        <taxon>eudicotyledons</taxon>
        <taxon>Gunneridae</taxon>
        <taxon>Pentapetalae</taxon>
        <taxon>asterids</taxon>
        <taxon>lamiids</taxon>
        <taxon>Lamiales</taxon>
        <taxon>Scrophulariaceae</taxon>
        <taxon>Buddlejeae</taxon>
        <taxon>Buddleja</taxon>
    </lineage>
</organism>
<name>A0AAV6WVV5_9LAMI</name>
<dbReference type="CDD" id="cd03058">
    <property type="entry name" value="GST_N_Tau"/>
    <property type="match status" value="2"/>
</dbReference>
<dbReference type="Gene3D" id="1.20.1050.10">
    <property type="match status" value="2"/>
</dbReference>
<proteinExistence type="predicted"/>
<dbReference type="SUPFAM" id="SSF47616">
    <property type="entry name" value="GST C-terminal domain-like"/>
    <property type="match status" value="1"/>
</dbReference>
<accession>A0AAV6WVV5</accession>
<evidence type="ECO:0000259" key="5">
    <source>
        <dbReference type="PROSITE" id="PS50405"/>
    </source>
</evidence>